<keyword evidence="5" id="KW-0949">S-adenosyl-L-methionine</keyword>
<keyword evidence="3" id="KW-0489">Methyltransferase</keyword>
<keyword evidence="4" id="KW-0808">Transferase</keyword>
<name>A0A6J6CU74_9ZZZZ</name>
<comment type="catalytic activity">
    <reaction evidence="1">
        <text>guanosine(46) in tRNA + S-adenosyl-L-methionine = N(7)-methylguanosine(46) in tRNA + S-adenosyl-L-homocysteine</text>
        <dbReference type="Rhea" id="RHEA:42708"/>
        <dbReference type="Rhea" id="RHEA-COMP:10188"/>
        <dbReference type="Rhea" id="RHEA-COMP:10189"/>
        <dbReference type="ChEBI" id="CHEBI:57856"/>
        <dbReference type="ChEBI" id="CHEBI:59789"/>
        <dbReference type="ChEBI" id="CHEBI:74269"/>
        <dbReference type="ChEBI" id="CHEBI:74480"/>
        <dbReference type="EC" id="2.1.1.33"/>
    </reaction>
</comment>
<organism evidence="7">
    <name type="scientific">freshwater metagenome</name>
    <dbReference type="NCBI Taxonomy" id="449393"/>
    <lineage>
        <taxon>unclassified sequences</taxon>
        <taxon>metagenomes</taxon>
        <taxon>ecological metagenomes</taxon>
    </lineage>
</organism>
<dbReference type="EC" id="2.1.1.33" evidence="2"/>
<dbReference type="PANTHER" id="PTHR23417">
    <property type="entry name" value="3-DEOXY-D-MANNO-OCTULOSONIC-ACID TRANSFERASE/TRNA GUANINE-N 7 - -METHYLTRANSFERASE"/>
    <property type="match status" value="1"/>
</dbReference>
<dbReference type="GO" id="GO:0008176">
    <property type="term" value="F:tRNA (guanine(46)-N7)-methyltransferase activity"/>
    <property type="evidence" value="ECO:0007669"/>
    <property type="project" value="UniProtKB-EC"/>
</dbReference>
<sequence>MERTNNTNKSEHPNSIRTYKLRGARITPAQEGAIERLGERFILARSATDASIDVRALFPQAKRRVLEIGSGMGEATAAMAQADPDTAIIAIEVHKPGVGSLLWRIEKSGLENLRIVHADVKEFLEEGFTNESFDEIRIYFPDPWQKLRHHKRRLLQGEFIPLLSTKLIPRGLLHIATDWAPYAEWIESEFANVVEFAGGKVSRPAHRPLTRFEEQGLTKDHKVTDFFYYKT</sequence>
<gene>
    <name evidence="7" type="ORF">UFOPK1506_00702</name>
</gene>
<dbReference type="CDD" id="cd02440">
    <property type="entry name" value="AdoMet_MTases"/>
    <property type="match status" value="1"/>
</dbReference>
<dbReference type="Pfam" id="PF02390">
    <property type="entry name" value="Methyltransf_4"/>
    <property type="match status" value="1"/>
</dbReference>
<dbReference type="SUPFAM" id="SSF53335">
    <property type="entry name" value="S-adenosyl-L-methionine-dependent methyltransferases"/>
    <property type="match status" value="1"/>
</dbReference>
<dbReference type="EMBL" id="CAEZSV010000117">
    <property type="protein sequence ID" value="CAB4555100.1"/>
    <property type="molecule type" value="Genomic_DNA"/>
</dbReference>
<dbReference type="InterPro" id="IPR029063">
    <property type="entry name" value="SAM-dependent_MTases_sf"/>
</dbReference>
<evidence type="ECO:0000256" key="1">
    <source>
        <dbReference type="ARBA" id="ARBA00000142"/>
    </source>
</evidence>
<dbReference type="Gene3D" id="3.40.50.150">
    <property type="entry name" value="Vaccinia Virus protein VP39"/>
    <property type="match status" value="1"/>
</dbReference>
<keyword evidence="6" id="KW-0819">tRNA processing</keyword>
<protein>
    <recommendedName>
        <fullName evidence="2">tRNA (guanine(46)-N(7))-methyltransferase</fullName>
        <ecNumber evidence="2">2.1.1.33</ecNumber>
    </recommendedName>
</protein>
<evidence type="ECO:0000256" key="5">
    <source>
        <dbReference type="ARBA" id="ARBA00022691"/>
    </source>
</evidence>
<evidence type="ECO:0000256" key="2">
    <source>
        <dbReference type="ARBA" id="ARBA00011977"/>
    </source>
</evidence>
<dbReference type="AlphaFoldDB" id="A0A6J6CU74"/>
<evidence type="ECO:0000256" key="4">
    <source>
        <dbReference type="ARBA" id="ARBA00022679"/>
    </source>
</evidence>
<evidence type="ECO:0000313" key="7">
    <source>
        <dbReference type="EMBL" id="CAB4555100.1"/>
    </source>
</evidence>
<accession>A0A6J6CU74</accession>
<dbReference type="PROSITE" id="PS51625">
    <property type="entry name" value="SAM_MT_TRMB"/>
    <property type="match status" value="1"/>
</dbReference>
<dbReference type="InterPro" id="IPR055361">
    <property type="entry name" value="tRNA_methyltr_TrmB_bact"/>
</dbReference>
<reference evidence="7" key="1">
    <citation type="submission" date="2020-05" db="EMBL/GenBank/DDBJ databases">
        <authorList>
            <person name="Chiriac C."/>
            <person name="Salcher M."/>
            <person name="Ghai R."/>
            <person name="Kavagutti S V."/>
        </authorList>
    </citation>
    <scope>NUCLEOTIDE SEQUENCE</scope>
</reference>
<dbReference type="PANTHER" id="PTHR23417:SF14">
    <property type="entry name" value="PENTACOTRIPEPTIDE-REPEAT REGION OF PRORP DOMAIN-CONTAINING PROTEIN"/>
    <property type="match status" value="1"/>
</dbReference>
<evidence type="ECO:0000256" key="6">
    <source>
        <dbReference type="ARBA" id="ARBA00022694"/>
    </source>
</evidence>
<dbReference type="NCBIfam" id="TIGR00091">
    <property type="entry name" value="tRNA (guanosine(46)-N7)-methyltransferase TrmB"/>
    <property type="match status" value="1"/>
</dbReference>
<evidence type="ECO:0000256" key="3">
    <source>
        <dbReference type="ARBA" id="ARBA00022603"/>
    </source>
</evidence>
<proteinExistence type="inferred from homology"/>
<dbReference type="HAMAP" id="MF_01057">
    <property type="entry name" value="tRNA_methyltr_TrmB"/>
    <property type="match status" value="1"/>
</dbReference>
<dbReference type="InterPro" id="IPR003358">
    <property type="entry name" value="tRNA_(Gua-N-7)_MeTrfase_Trmb"/>
</dbReference>
<dbReference type="GO" id="GO:0043527">
    <property type="term" value="C:tRNA methyltransferase complex"/>
    <property type="evidence" value="ECO:0007669"/>
    <property type="project" value="TreeGrafter"/>
</dbReference>